<evidence type="ECO:0000313" key="2">
    <source>
        <dbReference type="Proteomes" id="UP000008718"/>
    </source>
</evidence>
<accession>E4T788</accession>
<dbReference type="HOGENOM" id="CLU_2975122_0_0_10"/>
<protein>
    <submittedName>
        <fullName evidence="1">Uncharacterized protein</fullName>
    </submittedName>
</protein>
<proteinExistence type="predicted"/>
<organism evidence="1 2">
    <name type="scientific">Paludibacter propionicigenes (strain DSM 17365 / JCM 13257 / WB4)</name>
    <dbReference type="NCBI Taxonomy" id="694427"/>
    <lineage>
        <taxon>Bacteria</taxon>
        <taxon>Pseudomonadati</taxon>
        <taxon>Bacteroidota</taxon>
        <taxon>Bacteroidia</taxon>
        <taxon>Bacteroidales</taxon>
        <taxon>Paludibacteraceae</taxon>
        <taxon>Paludibacter</taxon>
    </lineage>
</organism>
<reference evidence="1 2" key="2">
    <citation type="journal article" date="2011" name="Stand. Genomic Sci.">
        <title>Complete genome sequence of Paludibacter propionicigenes type strain (WB4).</title>
        <authorList>
            <person name="Gronow S."/>
            <person name="Munk C."/>
            <person name="Lapidus A."/>
            <person name="Nolan M."/>
            <person name="Lucas S."/>
            <person name="Hammon N."/>
            <person name="Deshpande S."/>
            <person name="Cheng J.F."/>
            <person name="Tapia R."/>
            <person name="Han C."/>
            <person name="Goodwin L."/>
            <person name="Pitluck S."/>
            <person name="Liolios K."/>
            <person name="Ivanova N."/>
            <person name="Mavromatis K."/>
            <person name="Mikhailova N."/>
            <person name="Pati A."/>
            <person name="Chen A."/>
            <person name="Palaniappan K."/>
            <person name="Land M."/>
            <person name="Hauser L."/>
            <person name="Chang Y.J."/>
            <person name="Jeffries C.D."/>
            <person name="Brambilla E."/>
            <person name="Rohde M."/>
            <person name="Goker M."/>
            <person name="Detter J.C."/>
            <person name="Woyke T."/>
            <person name="Bristow J."/>
            <person name="Eisen J.A."/>
            <person name="Markowitz V."/>
            <person name="Hugenholtz P."/>
            <person name="Kyrpides N.C."/>
            <person name="Klenk H.P."/>
        </authorList>
    </citation>
    <scope>NUCLEOTIDE SEQUENCE [LARGE SCALE GENOMIC DNA]</scope>
    <source>
        <strain evidence="2">DSM 17365 / JCM 13257 / WB4</strain>
    </source>
</reference>
<dbReference type="AlphaFoldDB" id="E4T788"/>
<evidence type="ECO:0000313" key="1">
    <source>
        <dbReference type="EMBL" id="ADQ80582.1"/>
    </source>
</evidence>
<dbReference type="Proteomes" id="UP000008718">
    <property type="component" value="Chromosome"/>
</dbReference>
<name>E4T788_PALPW</name>
<reference key="1">
    <citation type="submission" date="2010-11" db="EMBL/GenBank/DDBJ databases">
        <title>The complete genome of Paludibacter propionicigenes DSM 17365.</title>
        <authorList>
            <consortium name="US DOE Joint Genome Institute (JGI-PGF)"/>
            <person name="Lucas S."/>
            <person name="Copeland A."/>
            <person name="Lapidus A."/>
            <person name="Bruce D."/>
            <person name="Goodwin L."/>
            <person name="Pitluck S."/>
            <person name="Kyrpides N."/>
            <person name="Mavromatis K."/>
            <person name="Ivanova N."/>
            <person name="Munk A.C."/>
            <person name="Brettin T."/>
            <person name="Detter J.C."/>
            <person name="Han C."/>
            <person name="Tapia R."/>
            <person name="Land M."/>
            <person name="Hauser L."/>
            <person name="Markowitz V."/>
            <person name="Cheng J.-F."/>
            <person name="Hugenholtz P."/>
            <person name="Woyke T."/>
            <person name="Wu D."/>
            <person name="Gronow S."/>
            <person name="Wellnitz S."/>
            <person name="Brambilla E."/>
            <person name="Klenk H.-P."/>
            <person name="Eisen J.A."/>
        </authorList>
    </citation>
    <scope>NUCLEOTIDE SEQUENCE</scope>
    <source>
        <strain>WB4</strain>
    </source>
</reference>
<sequence length="58" mass="6892">MLDKKSKSRLNRFIINSELVYITLQNYNSNFKQTNVIFLKKVFSVEKQGYVANTVTMW</sequence>
<dbReference type="KEGG" id="ppn:Palpr_2450"/>
<keyword evidence="2" id="KW-1185">Reference proteome</keyword>
<dbReference type="EMBL" id="CP002345">
    <property type="protein sequence ID" value="ADQ80582.1"/>
    <property type="molecule type" value="Genomic_DNA"/>
</dbReference>
<gene>
    <name evidence="1" type="ordered locus">Palpr_2450</name>
</gene>